<comment type="similarity">
    <text evidence="1">Belongs to the bacterial solute-binding protein 1 family.</text>
</comment>
<keyword evidence="3 4" id="KW-0732">Signal</keyword>
<dbReference type="PANTHER" id="PTHR43649">
    <property type="entry name" value="ARABINOSE-BINDING PROTEIN-RELATED"/>
    <property type="match status" value="1"/>
</dbReference>
<organism evidence="5 6">
    <name type="scientific">Hamadaea flava</name>
    <dbReference type="NCBI Taxonomy" id="1742688"/>
    <lineage>
        <taxon>Bacteria</taxon>
        <taxon>Bacillati</taxon>
        <taxon>Actinomycetota</taxon>
        <taxon>Actinomycetes</taxon>
        <taxon>Micromonosporales</taxon>
        <taxon>Micromonosporaceae</taxon>
        <taxon>Hamadaea</taxon>
    </lineage>
</organism>
<evidence type="ECO:0000313" key="6">
    <source>
        <dbReference type="Proteomes" id="UP001595816"/>
    </source>
</evidence>
<dbReference type="PROSITE" id="PS01037">
    <property type="entry name" value="SBP_BACTERIAL_1"/>
    <property type="match status" value="1"/>
</dbReference>
<dbReference type="CDD" id="cd13585">
    <property type="entry name" value="PBP2_TMBP_like"/>
    <property type="match status" value="1"/>
</dbReference>
<proteinExistence type="inferred from homology"/>
<dbReference type="InterPro" id="IPR050490">
    <property type="entry name" value="Bact_solute-bd_prot1"/>
</dbReference>
<evidence type="ECO:0000256" key="4">
    <source>
        <dbReference type="SAM" id="SignalP"/>
    </source>
</evidence>
<keyword evidence="6" id="KW-1185">Reference proteome</keyword>
<dbReference type="Gene3D" id="3.40.190.10">
    <property type="entry name" value="Periplasmic binding protein-like II"/>
    <property type="match status" value="1"/>
</dbReference>
<comment type="caution">
    <text evidence="5">The sequence shown here is derived from an EMBL/GenBank/DDBJ whole genome shotgun (WGS) entry which is preliminary data.</text>
</comment>
<feature type="chain" id="PRO_5046477497" evidence="4">
    <location>
        <begin position="19"/>
        <end position="429"/>
    </location>
</feature>
<name>A0ABV8LR86_9ACTN</name>
<evidence type="ECO:0000256" key="3">
    <source>
        <dbReference type="ARBA" id="ARBA00022729"/>
    </source>
</evidence>
<gene>
    <name evidence="5" type="ORF">ACFOZ4_23430</name>
</gene>
<reference evidence="6" key="1">
    <citation type="journal article" date="2019" name="Int. J. Syst. Evol. Microbiol.">
        <title>The Global Catalogue of Microorganisms (GCM) 10K type strain sequencing project: providing services to taxonomists for standard genome sequencing and annotation.</title>
        <authorList>
            <consortium name="The Broad Institute Genomics Platform"/>
            <consortium name="The Broad Institute Genome Sequencing Center for Infectious Disease"/>
            <person name="Wu L."/>
            <person name="Ma J."/>
        </authorList>
    </citation>
    <scope>NUCLEOTIDE SEQUENCE [LARGE SCALE GENOMIC DNA]</scope>
    <source>
        <strain evidence="6">CGMCC 4.7289</strain>
    </source>
</reference>
<dbReference type="PANTHER" id="PTHR43649:SF12">
    <property type="entry name" value="DIACETYLCHITOBIOSE BINDING PROTEIN DASA"/>
    <property type="match status" value="1"/>
</dbReference>
<dbReference type="RefSeq" id="WP_253762363.1">
    <property type="nucleotide sequence ID" value="NZ_JAMZDZ010000001.1"/>
</dbReference>
<evidence type="ECO:0000313" key="5">
    <source>
        <dbReference type="EMBL" id="MFC4133571.1"/>
    </source>
</evidence>
<accession>A0ABV8LR86</accession>
<sequence length="429" mass="45058">MKRLRWMSGVLAAGLALAAAGCGGGDKAEDDNGPVSLRMTVWTANKDQLALFDQIAADYKSTHPNVTVKFDALPFDSYTTALTTQVAGGNPPDLAWIFEKDAPDFVSSGALTDLTPTLKGTAGYDYDDLAPATTKLWTAGDKLYGYPFSTSPFVVFYNADMLTKAGAQTPDQLVAANQWTWTAAEQAAAKVPAAEPGKFGLVIRDFDYKVWDNLASLWAGYGAAPWSADGKTCQFTSQPMIDAMTFLHNAVYTDKAMPPPGTAADFFAGDSAMTVTQISRAATLKDAKFKWGVAPLPAGPAGAQQLFGQAGIGAFGKGKHPQAAADFLAFFSNPANSAKLAQYFPPPRTSLLNAASLKAANPLLTAEQLDSVVVNGIKNGAVKASHLGYAKIDEAVRAAMDTYYQPGADVPAALAGVCKAVEPLLSTGS</sequence>
<dbReference type="Pfam" id="PF01547">
    <property type="entry name" value="SBP_bac_1"/>
    <property type="match status" value="1"/>
</dbReference>
<dbReference type="PROSITE" id="PS51257">
    <property type="entry name" value="PROKAR_LIPOPROTEIN"/>
    <property type="match status" value="1"/>
</dbReference>
<feature type="signal peptide" evidence="4">
    <location>
        <begin position="1"/>
        <end position="18"/>
    </location>
</feature>
<evidence type="ECO:0000256" key="1">
    <source>
        <dbReference type="ARBA" id="ARBA00008520"/>
    </source>
</evidence>
<dbReference type="EMBL" id="JBHSAY010000012">
    <property type="protein sequence ID" value="MFC4133571.1"/>
    <property type="molecule type" value="Genomic_DNA"/>
</dbReference>
<dbReference type="InterPro" id="IPR006059">
    <property type="entry name" value="SBP"/>
</dbReference>
<dbReference type="InterPro" id="IPR006061">
    <property type="entry name" value="SBP_1_CS"/>
</dbReference>
<dbReference type="SUPFAM" id="SSF53850">
    <property type="entry name" value="Periplasmic binding protein-like II"/>
    <property type="match status" value="1"/>
</dbReference>
<protein>
    <submittedName>
        <fullName evidence="5">ABC transporter substrate-binding protein</fullName>
    </submittedName>
</protein>
<evidence type="ECO:0000256" key="2">
    <source>
        <dbReference type="ARBA" id="ARBA00022448"/>
    </source>
</evidence>
<dbReference type="Proteomes" id="UP001595816">
    <property type="component" value="Unassembled WGS sequence"/>
</dbReference>
<keyword evidence="2" id="KW-0813">Transport</keyword>